<name>A0A1U7LLS5_NEOID</name>
<dbReference type="Proteomes" id="UP000186594">
    <property type="component" value="Unassembled WGS sequence"/>
</dbReference>
<proteinExistence type="predicted"/>
<evidence type="ECO:0000313" key="2">
    <source>
        <dbReference type="EMBL" id="OLL23492.1"/>
    </source>
</evidence>
<feature type="transmembrane region" description="Helical" evidence="1">
    <location>
        <begin position="27"/>
        <end position="47"/>
    </location>
</feature>
<evidence type="ECO:0000313" key="3">
    <source>
        <dbReference type="Proteomes" id="UP000186594"/>
    </source>
</evidence>
<sequence>MSHTPPLDIMHIDKIPKSPLSIFERPITMPGCPLFISLFLVPAVLGLRAEIRPSNYHEGPQGASQYIQISNHVEKSEPFSLKASRSVDDALISLHREGTISLDKDTDIYVHSCDNWDFLVRYLAKLKKNVVILYSDHAQECRLVFPPHAIPGHITYFSLVGDEEVLKSFKHEIKDGAEYQVITSETSSVLIDCRNNIMMICLIVLLVVSMTANLIIAALGCCGRLLWKDSAEKKTEEAVARIYARQAANPPRCTDPNHRSPCGSYSSEEINVGLLPQYTYELKTPNYN</sequence>
<organism evidence="2 3">
    <name type="scientific">Neolecta irregularis (strain DAH-3)</name>
    <dbReference type="NCBI Taxonomy" id="1198029"/>
    <lineage>
        <taxon>Eukaryota</taxon>
        <taxon>Fungi</taxon>
        <taxon>Dikarya</taxon>
        <taxon>Ascomycota</taxon>
        <taxon>Taphrinomycotina</taxon>
        <taxon>Neolectales</taxon>
        <taxon>Neolectaceae</taxon>
        <taxon>Neolecta</taxon>
    </lineage>
</organism>
<dbReference type="EMBL" id="LXFE01001541">
    <property type="protein sequence ID" value="OLL23492.1"/>
    <property type="molecule type" value="Genomic_DNA"/>
</dbReference>
<keyword evidence="1" id="KW-1133">Transmembrane helix</keyword>
<comment type="caution">
    <text evidence="2">The sequence shown here is derived from an EMBL/GenBank/DDBJ whole genome shotgun (WGS) entry which is preliminary data.</text>
</comment>
<gene>
    <name evidence="2" type="ORF">NEOLI_004810</name>
</gene>
<protein>
    <submittedName>
        <fullName evidence="2">Uncharacterized protein</fullName>
    </submittedName>
</protein>
<keyword evidence="1" id="KW-0472">Membrane</keyword>
<evidence type="ECO:0000256" key="1">
    <source>
        <dbReference type="SAM" id="Phobius"/>
    </source>
</evidence>
<keyword evidence="1" id="KW-0812">Transmembrane</keyword>
<accession>A0A1U7LLS5</accession>
<keyword evidence="3" id="KW-1185">Reference proteome</keyword>
<feature type="transmembrane region" description="Helical" evidence="1">
    <location>
        <begin position="197"/>
        <end position="220"/>
    </location>
</feature>
<dbReference type="AlphaFoldDB" id="A0A1U7LLS5"/>
<reference evidence="2 3" key="1">
    <citation type="submission" date="2016-04" db="EMBL/GenBank/DDBJ databases">
        <title>Evolutionary innovation and constraint leading to complex multicellularity in the Ascomycota.</title>
        <authorList>
            <person name="Cisse O."/>
            <person name="Nguyen A."/>
            <person name="Hewitt D.A."/>
            <person name="Jedd G."/>
            <person name="Stajich J.E."/>
        </authorList>
    </citation>
    <scope>NUCLEOTIDE SEQUENCE [LARGE SCALE GENOMIC DNA]</scope>
    <source>
        <strain evidence="2 3">DAH-3</strain>
    </source>
</reference>